<dbReference type="InterPro" id="IPR000182">
    <property type="entry name" value="GNAT_dom"/>
</dbReference>
<dbReference type="InterPro" id="IPR016181">
    <property type="entry name" value="Acyl_CoA_acyltransferase"/>
</dbReference>
<evidence type="ECO:0000313" key="2">
    <source>
        <dbReference type="EMBL" id="MDO0825358.1"/>
    </source>
</evidence>
<evidence type="ECO:0000313" key="3">
    <source>
        <dbReference type="Proteomes" id="UP001176021"/>
    </source>
</evidence>
<dbReference type="PANTHER" id="PTHR43415">
    <property type="entry name" value="SPERMIDINE N(1)-ACETYLTRANSFERASE"/>
    <property type="match status" value="1"/>
</dbReference>
<dbReference type="PANTHER" id="PTHR43415:SF3">
    <property type="entry name" value="GNAT-FAMILY ACETYLTRANSFERASE"/>
    <property type="match status" value="1"/>
</dbReference>
<keyword evidence="3" id="KW-1185">Reference proteome</keyword>
<name>A0ABT8QVI2_9FIRM</name>
<gene>
    <name evidence="2" type="ORF">M8H41_21260</name>
</gene>
<protein>
    <submittedName>
        <fullName evidence="2">GNAT family N-acetyltransferase</fullName>
    </submittedName>
</protein>
<evidence type="ECO:0000259" key="1">
    <source>
        <dbReference type="PROSITE" id="PS51186"/>
    </source>
</evidence>
<comment type="caution">
    <text evidence="2">The sequence shown here is derived from an EMBL/GenBank/DDBJ whole genome shotgun (WGS) entry which is preliminary data.</text>
</comment>
<reference evidence="2" key="1">
    <citation type="submission" date="2022-05" db="EMBL/GenBank/DDBJ databases">
        <title>Expanded diversity of anoxic marine methylotrophy in a Black Sea sulfate reducing microorganism.</title>
        <authorList>
            <person name="Fischer P.Q."/>
            <person name="Stams A.J.M."/>
            <person name="Villanueva L."/>
            <person name="Sousa D.Z."/>
        </authorList>
    </citation>
    <scope>NUCLEOTIDE SEQUENCE</scope>
    <source>
        <strain evidence="2">P130</strain>
    </source>
</reference>
<dbReference type="SUPFAM" id="SSF55729">
    <property type="entry name" value="Acyl-CoA N-acyltransferases (Nat)"/>
    <property type="match status" value="1"/>
</dbReference>
<feature type="domain" description="N-acetyltransferase" evidence="1">
    <location>
        <begin position="38"/>
        <end position="199"/>
    </location>
</feature>
<dbReference type="PROSITE" id="PS51186">
    <property type="entry name" value="GNAT"/>
    <property type="match status" value="1"/>
</dbReference>
<organism evidence="2 3">
    <name type="scientific">Desulfosporosinus nitroreducens</name>
    <dbReference type="NCBI Taxonomy" id="2018668"/>
    <lineage>
        <taxon>Bacteria</taxon>
        <taxon>Bacillati</taxon>
        <taxon>Bacillota</taxon>
        <taxon>Clostridia</taxon>
        <taxon>Eubacteriales</taxon>
        <taxon>Desulfitobacteriaceae</taxon>
        <taxon>Desulfosporosinus</taxon>
    </lineage>
</organism>
<proteinExistence type="predicted"/>
<dbReference type="EMBL" id="JAMJEV010000024">
    <property type="protein sequence ID" value="MDO0825358.1"/>
    <property type="molecule type" value="Genomic_DNA"/>
</dbReference>
<dbReference type="Pfam" id="PF13420">
    <property type="entry name" value="Acetyltransf_4"/>
    <property type="match status" value="1"/>
</dbReference>
<sequence>MKDYALFIKETLDRYKGKYKHEPLKHLPVYNDQNILCAYLRPITEDYRITLPDCSDLLGKWRKENPGIATGTFQVTRERTEKWLDAHIIGRDDRILFLIVALDGQFLGHIGFSSFNYQEKACEVDAVLRGVKDIHPGLMGYAMNSLIFWGLYDLHLEKITLKVFADNTHAIQFYKRCGFQVVQLIPLVKVVLLNEEKWEISPQLQETVAERYYTEMIYKGIEVL</sequence>
<dbReference type="RefSeq" id="WP_302049969.1">
    <property type="nucleotide sequence ID" value="NZ_JAMJEV010000024.1"/>
</dbReference>
<accession>A0ABT8QVI2</accession>
<dbReference type="Gene3D" id="3.40.630.30">
    <property type="match status" value="1"/>
</dbReference>
<dbReference type="Proteomes" id="UP001176021">
    <property type="component" value="Unassembled WGS sequence"/>
</dbReference>